<comment type="caution">
    <text evidence="2">The sequence shown here is derived from an EMBL/GenBank/DDBJ whole genome shotgun (WGS) entry which is preliminary data.</text>
</comment>
<feature type="compositionally biased region" description="Gly residues" evidence="1">
    <location>
        <begin position="236"/>
        <end position="247"/>
    </location>
</feature>
<evidence type="ECO:0000256" key="1">
    <source>
        <dbReference type="SAM" id="MobiDB-lite"/>
    </source>
</evidence>
<organism evidence="2 3">
    <name type="scientific">Saguinus oedipus</name>
    <name type="common">Cotton-top tamarin</name>
    <name type="synonym">Oedipomidas oedipus</name>
    <dbReference type="NCBI Taxonomy" id="9490"/>
    <lineage>
        <taxon>Eukaryota</taxon>
        <taxon>Metazoa</taxon>
        <taxon>Chordata</taxon>
        <taxon>Craniata</taxon>
        <taxon>Vertebrata</taxon>
        <taxon>Euteleostomi</taxon>
        <taxon>Mammalia</taxon>
        <taxon>Eutheria</taxon>
        <taxon>Euarchontoglires</taxon>
        <taxon>Primates</taxon>
        <taxon>Haplorrhini</taxon>
        <taxon>Platyrrhini</taxon>
        <taxon>Cebidae</taxon>
        <taxon>Callitrichinae</taxon>
        <taxon>Saguinus</taxon>
    </lineage>
</organism>
<gene>
    <name evidence="2" type="ORF">P7K49_037254</name>
</gene>
<sequence length="247" mass="25191">MGPEFHEIRPPPQEFDPRGWKMSQATGAGAGVVAGARPHSAGRRGDADARGRWSNGTRGRDGRGGVPGRSLPALRAPGGLLTLLRPGALSRQPRSAAATAAPEPRSGHRRLGRDSAPLPAPAPPATRPGPRPSAAPGCGQSALRSGSPGPPTRGCAPGAPRRLRWGEAQAGPAWVGGGRRCRALSSCPAGTRDFSSPGLREARVGGASAARNRRGSLQGRPEPGGLEEPWVWEGGALDGGAHGPRPA</sequence>
<keyword evidence="3" id="KW-1185">Reference proteome</keyword>
<protein>
    <submittedName>
        <fullName evidence="2">Uncharacterized protein</fullName>
    </submittedName>
</protein>
<dbReference type="EMBL" id="JASSZA010000022">
    <property type="protein sequence ID" value="KAK2084221.1"/>
    <property type="molecule type" value="Genomic_DNA"/>
</dbReference>
<name>A0ABQ9THJ8_SAGOE</name>
<feature type="region of interest" description="Disordered" evidence="1">
    <location>
        <begin position="1"/>
        <end position="247"/>
    </location>
</feature>
<feature type="compositionally biased region" description="Pro residues" evidence="1">
    <location>
        <begin position="118"/>
        <end position="133"/>
    </location>
</feature>
<reference evidence="2 3" key="1">
    <citation type="submission" date="2023-05" db="EMBL/GenBank/DDBJ databases">
        <title>B98-5 Cell Line De Novo Hybrid Assembly: An Optical Mapping Approach.</title>
        <authorList>
            <person name="Kananen K."/>
            <person name="Auerbach J.A."/>
            <person name="Kautto E."/>
            <person name="Blachly J.S."/>
        </authorList>
    </citation>
    <scope>NUCLEOTIDE SEQUENCE [LARGE SCALE GENOMIC DNA]</scope>
    <source>
        <strain evidence="2">B95-8</strain>
        <tissue evidence="2">Cell line</tissue>
    </source>
</reference>
<evidence type="ECO:0000313" key="2">
    <source>
        <dbReference type="EMBL" id="KAK2084221.1"/>
    </source>
</evidence>
<dbReference type="Proteomes" id="UP001266305">
    <property type="component" value="Unassembled WGS sequence"/>
</dbReference>
<proteinExistence type="predicted"/>
<feature type="compositionally biased region" description="Basic and acidic residues" evidence="1">
    <location>
        <begin position="1"/>
        <end position="19"/>
    </location>
</feature>
<accession>A0ABQ9THJ8</accession>
<evidence type="ECO:0000313" key="3">
    <source>
        <dbReference type="Proteomes" id="UP001266305"/>
    </source>
</evidence>